<dbReference type="KEGG" id="gfl:GRFL_0254"/>
<dbReference type="EMBL" id="CP016359">
    <property type="protein sequence ID" value="APU66978.1"/>
    <property type="molecule type" value="Genomic_DNA"/>
</dbReference>
<protein>
    <submittedName>
        <fullName evidence="1">Uncharacterized protein</fullName>
    </submittedName>
</protein>
<name>A0A1L7I061_9FLAO</name>
<evidence type="ECO:0000313" key="2">
    <source>
        <dbReference type="Proteomes" id="UP000186230"/>
    </source>
</evidence>
<gene>
    <name evidence="1" type="ORF">GRFL_0254</name>
</gene>
<evidence type="ECO:0000313" key="1">
    <source>
        <dbReference type="EMBL" id="APU66978.1"/>
    </source>
</evidence>
<reference evidence="1 2" key="1">
    <citation type="submission" date="2016-07" db="EMBL/GenBank/DDBJ databases">
        <title>Multi-omics approach to identify versatile polysaccharide utilization systems of a marine flavobacterium Gramella flava.</title>
        <authorList>
            <person name="Tang K."/>
        </authorList>
    </citation>
    <scope>NUCLEOTIDE SEQUENCE [LARGE SCALE GENOMIC DNA]</scope>
    <source>
        <strain evidence="1 2">JLT2011</strain>
    </source>
</reference>
<accession>A0A1L7I061</accession>
<keyword evidence="2" id="KW-1185">Reference proteome</keyword>
<dbReference type="Proteomes" id="UP000186230">
    <property type="component" value="Chromosome"/>
</dbReference>
<proteinExistence type="predicted"/>
<dbReference type="AlphaFoldDB" id="A0A1L7I061"/>
<organism evidence="1 2">
    <name type="scientific">Christiangramia flava JLT2011</name>
    <dbReference type="NCBI Taxonomy" id="1229726"/>
    <lineage>
        <taxon>Bacteria</taxon>
        <taxon>Pseudomonadati</taxon>
        <taxon>Bacteroidota</taxon>
        <taxon>Flavobacteriia</taxon>
        <taxon>Flavobacteriales</taxon>
        <taxon>Flavobacteriaceae</taxon>
        <taxon>Christiangramia</taxon>
    </lineage>
</organism>
<dbReference type="STRING" id="1229726.GRFL_0254"/>
<sequence length="38" mass="4308">MDVVRITGPFRKVNRFYPAGKPASENTITKVKELLFIA</sequence>